<sequence length="252" mass="27868">PRCVNGALSFYRERAAETYGAFWYFIALTLVEIPYVFGSTLLFVAIFFPMMGFTGVGTFVVYWLYLSLHALWHAYFGQLMAYALPTVDVATIVGVLIVCIFLLFSGFNPPGDAIPQGFKWIYDMNPQRYTLAILSSLALGSCSTGGSDIGCKVLTGAPPTLPDNMTVKAYIESVFNIKHSELQTNIAFVVGFIIVYRLLALLALRFINQQSTHAIIVRPVLHLNNSEVHVSSRTFNTPVCCDIQHSSTISPT</sequence>
<accession>G5A0Q0</accession>
<evidence type="ECO:0000256" key="1">
    <source>
        <dbReference type="ARBA" id="ARBA00004141"/>
    </source>
</evidence>
<evidence type="ECO:0000313" key="9">
    <source>
        <dbReference type="EMBL" id="EGZ11386.1"/>
    </source>
</evidence>
<dbReference type="GO" id="GO:0005524">
    <property type="term" value="F:ATP binding"/>
    <property type="evidence" value="ECO:0007669"/>
    <property type="project" value="InterPro"/>
</dbReference>
<feature type="transmembrane region" description="Helical" evidence="6">
    <location>
        <begin position="43"/>
        <end position="67"/>
    </location>
</feature>
<dbReference type="Pfam" id="PF06422">
    <property type="entry name" value="PDR_CDR"/>
    <property type="match status" value="1"/>
</dbReference>
<name>G5A0Q0_PHYSP</name>
<dbReference type="InterPro" id="IPR010929">
    <property type="entry name" value="PDR_CDR_ABC"/>
</dbReference>
<keyword evidence="10" id="KW-1185">Reference proteome</keyword>
<evidence type="ECO:0000256" key="4">
    <source>
        <dbReference type="ARBA" id="ARBA00022989"/>
    </source>
</evidence>
<dbReference type="Proteomes" id="UP000002640">
    <property type="component" value="Unassembled WGS sequence"/>
</dbReference>
<evidence type="ECO:0000259" key="7">
    <source>
        <dbReference type="Pfam" id="PF01061"/>
    </source>
</evidence>
<dbReference type="KEGG" id="psoj:PHYSODRAFT_519169"/>
<organism evidence="9 10">
    <name type="scientific">Phytophthora sojae (strain P6497)</name>
    <name type="common">Soybean stem and root rot agent</name>
    <name type="synonym">Phytophthora megasperma f. sp. glycines</name>
    <dbReference type="NCBI Taxonomy" id="1094619"/>
    <lineage>
        <taxon>Eukaryota</taxon>
        <taxon>Sar</taxon>
        <taxon>Stramenopiles</taxon>
        <taxon>Oomycota</taxon>
        <taxon>Peronosporomycetes</taxon>
        <taxon>Peronosporales</taxon>
        <taxon>Peronosporaceae</taxon>
        <taxon>Phytophthora</taxon>
    </lineage>
</organism>
<dbReference type="GeneID" id="20660148"/>
<feature type="transmembrane region" description="Helical" evidence="6">
    <location>
        <begin position="186"/>
        <end position="207"/>
    </location>
</feature>
<gene>
    <name evidence="9" type="ORF">PHYSODRAFT_519169</name>
</gene>
<evidence type="ECO:0000259" key="8">
    <source>
        <dbReference type="Pfam" id="PF06422"/>
    </source>
</evidence>
<dbReference type="GO" id="GO:0016020">
    <property type="term" value="C:membrane"/>
    <property type="evidence" value="ECO:0007669"/>
    <property type="project" value="UniProtKB-SubCell"/>
</dbReference>
<keyword evidence="4 6" id="KW-1133">Transmembrane helix</keyword>
<evidence type="ECO:0000256" key="2">
    <source>
        <dbReference type="ARBA" id="ARBA00022448"/>
    </source>
</evidence>
<keyword evidence="5 6" id="KW-0472">Membrane</keyword>
<feature type="transmembrane region" description="Helical" evidence="6">
    <location>
        <begin position="79"/>
        <end position="104"/>
    </location>
</feature>
<feature type="transmembrane region" description="Helical" evidence="6">
    <location>
        <begin position="21"/>
        <end position="37"/>
    </location>
</feature>
<evidence type="ECO:0000256" key="5">
    <source>
        <dbReference type="ARBA" id="ARBA00023136"/>
    </source>
</evidence>
<evidence type="ECO:0000256" key="3">
    <source>
        <dbReference type="ARBA" id="ARBA00022692"/>
    </source>
</evidence>
<dbReference type="AlphaFoldDB" id="G5A0Q0"/>
<dbReference type="EMBL" id="JH159158">
    <property type="protein sequence ID" value="EGZ11386.1"/>
    <property type="molecule type" value="Genomic_DNA"/>
</dbReference>
<dbReference type="InParanoid" id="G5A0Q0"/>
<feature type="non-terminal residue" evidence="9">
    <location>
        <position position="1"/>
    </location>
</feature>
<feature type="domain" description="ABC-2 type transporter transmembrane" evidence="7">
    <location>
        <begin position="10"/>
        <end position="136"/>
    </location>
</feature>
<keyword evidence="2" id="KW-0813">Transport</keyword>
<comment type="subcellular location">
    <subcellularLocation>
        <location evidence="1">Membrane</location>
        <topology evidence="1">Multi-pass membrane protein</topology>
    </subcellularLocation>
</comment>
<keyword evidence="3 6" id="KW-0812">Transmembrane</keyword>
<dbReference type="GO" id="GO:0140359">
    <property type="term" value="F:ABC-type transporter activity"/>
    <property type="evidence" value="ECO:0007669"/>
    <property type="project" value="InterPro"/>
</dbReference>
<evidence type="ECO:0008006" key="11">
    <source>
        <dbReference type="Google" id="ProtNLM"/>
    </source>
</evidence>
<evidence type="ECO:0000313" key="10">
    <source>
        <dbReference type="Proteomes" id="UP000002640"/>
    </source>
</evidence>
<feature type="domain" description="CDR ABC transporter" evidence="8">
    <location>
        <begin position="163"/>
        <end position="213"/>
    </location>
</feature>
<proteinExistence type="predicted"/>
<reference evidence="9 10" key="1">
    <citation type="journal article" date="2006" name="Science">
        <title>Phytophthora genome sequences uncover evolutionary origins and mechanisms of pathogenesis.</title>
        <authorList>
            <person name="Tyler B.M."/>
            <person name="Tripathy S."/>
            <person name="Zhang X."/>
            <person name="Dehal P."/>
            <person name="Jiang R.H."/>
            <person name="Aerts A."/>
            <person name="Arredondo F.D."/>
            <person name="Baxter L."/>
            <person name="Bensasson D."/>
            <person name="Beynon J.L."/>
            <person name="Chapman J."/>
            <person name="Damasceno C.M."/>
            <person name="Dorrance A.E."/>
            <person name="Dou D."/>
            <person name="Dickerman A.W."/>
            <person name="Dubchak I.L."/>
            <person name="Garbelotto M."/>
            <person name="Gijzen M."/>
            <person name="Gordon S.G."/>
            <person name="Govers F."/>
            <person name="Grunwald N.J."/>
            <person name="Huang W."/>
            <person name="Ivors K.L."/>
            <person name="Jones R.W."/>
            <person name="Kamoun S."/>
            <person name="Krampis K."/>
            <person name="Lamour K.H."/>
            <person name="Lee M.K."/>
            <person name="McDonald W.H."/>
            <person name="Medina M."/>
            <person name="Meijer H.J."/>
            <person name="Nordberg E.K."/>
            <person name="Maclean D.J."/>
            <person name="Ospina-Giraldo M.D."/>
            <person name="Morris P.F."/>
            <person name="Phuntumart V."/>
            <person name="Putnam N.H."/>
            <person name="Rash S."/>
            <person name="Rose J.K."/>
            <person name="Sakihama Y."/>
            <person name="Salamov A.A."/>
            <person name="Savidor A."/>
            <person name="Scheuring C.F."/>
            <person name="Smith B.M."/>
            <person name="Sobral B.W."/>
            <person name="Terry A."/>
            <person name="Torto-Alalibo T.A."/>
            <person name="Win J."/>
            <person name="Xu Z."/>
            <person name="Zhang H."/>
            <person name="Grigoriev I.V."/>
            <person name="Rokhsar D.S."/>
            <person name="Boore J.L."/>
        </authorList>
    </citation>
    <scope>NUCLEOTIDE SEQUENCE [LARGE SCALE GENOMIC DNA]</scope>
    <source>
        <strain evidence="9 10">P6497</strain>
    </source>
</reference>
<dbReference type="Pfam" id="PF01061">
    <property type="entry name" value="ABC2_membrane"/>
    <property type="match status" value="1"/>
</dbReference>
<dbReference type="PANTHER" id="PTHR19241">
    <property type="entry name" value="ATP-BINDING CASSETTE TRANSPORTER"/>
    <property type="match status" value="1"/>
</dbReference>
<dbReference type="RefSeq" id="XP_009534131.1">
    <property type="nucleotide sequence ID" value="XM_009535836.1"/>
</dbReference>
<dbReference type="SMR" id="G5A0Q0"/>
<dbReference type="InterPro" id="IPR013525">
    <property type="entry name" value="ABC2_TM"/>
</dbReference>
<protein>
    <recommendedName>
        <fullName evidence="11">ABC-2 type transporter domain-containing protein</fullName>
    </recommendedName>
</protein>
<evidence type="ECO:0000256" key="6">
    <source>
        <dbReference type="SAM" id="Phobius"/>
    </source>
</evidence>